<evidence type="ECO:0000256" key="11">
    <source>
        <dbReference type="PIRSR" id="PIRSR605027-1"/>
    </source>
</evidence>
<dbReference type="Proteomes" id="UP000014760">
    <property type="component" value="Unassembled WGS sequence"/>
</dbReference>
<dbReference type="InterPro" id="IPR005027">
    <property type="entry name" value="Glyco_trans_43"/>
</dbReference>
<keyword evidence="13" id="KW-0333">Golgi apparatus</keyword>
<dbReference type="GO" id="GO:0050650">
    <property type="term" value="P:chondroitin sulfate proteoglycan biosynthetic process"/>
    <property type="evidence" value="ECO:0007669"/>
    <property type="project" value="TreeGrafter"/>
</dbReference>
<keyword evidence="17" id="KW-1185">Reference proteome</keyword>
<dbReference type="OrthoDB" id="675023at2759"/>
<organism evidence="15">
    <name type="scientific">Capitella teleta</name>
    <name type="common">Polychaete worm</name>
    <dbReference type="NCBI Taxonomy" id="283909"/>
    <lineage>
        <taxon>Eukaryota</taxon>
        <taxon>Metazoa</taxon>
        <taxon>Spiralia</taxon>
        <taxon>Lophotrochozoa</taxon>
        <taxon>Annelida</taxon>
        <taxon>Polychaeta</taxon>
        <taxon>Sedentaria</taxon>
        <taxon>Scolecida</taxon>
        <taxon>Capitellidae</taxon>
        <taxon>Capitella</taxon>
    </lineage>
</organism>
<reference evidence="17" key="1">
    <citation type="submission" date="2012-12" db="EMBL/GenBank/DDBJ databases">
        <authorList>
            <person name="Hellsten U."/>
            <person name="Grimwood J."/>
            <person name="Chapman J.A."/>
            <person name="Shapiro H."/>
            <person name="Aerts A."/>
            <person name="Otillar R.P."/>
            <person name="Terry A.Y."/>
            <person name="Boore J.L."/>
            <person name="Simakov O."/>
            <person name="Marletaz F."/>
            <person name="Cho S.-J."/>
            <person name="Edsinger-Gonzales E."/>
            <person name="Havlak P."/>
            <person name="Kuo D.-H."/>
            <person name="Larsson T."/>
            <person name="Lv J."/>
            <person name="Arendt D."/>
            <person name="Savage R."/>
            <person name="Osoegawa K."/>
            <person name="de Jong P."/>
            <person name="Lindberg D.R."/>
            <person name="Seaver E.C."/>
            <person name="Weisblat D.A."/>
            <person name="Putnam N.H."/>
            <person name="Grigoriev I.V."/>
            <person name="Rokhsar D.S."/>
        </authorList>
    </citation>
    <scope>NUCLEOTIDE SEQUENCE</scope>
    <source>
        <strain evidence="17">I ESC-2004</strain>
    </source>
</reference>
<feature type="binding site" evidence="12">
    <location>
        <position position="125"/>
    </location>
    <ligand>
        <name>Mn(2+)</name>
        <dbReference type="ChEBI" id="CHEBI:29035"/>
    </ligand>
</feature>
<keyword evidence="5" id="KW-0812">Transmembrane</keyword>
<feature type="active site" description="Proton donor/acceptor" evidence="11">
    <location>
        <position position="208"/>
    </location>
</feature>
<evidence type="ECO:0000256" key="1">
    <source>
        <dbReference type="ARBA" id="ARBA00004606"/>
    </source>
</evidence>
<reference evidence="16" key="3">
    <citation type="submission" date="2015-06" db="UniProtKB">
        <authorList>
            <consortium name="EnsemblMetazoa"/>
        </authorList>
    </citation>
    <scope>IDENTIFICATION</scope>
</reference>
<evidence type="ECO:0000256" key="4">
    <source>
        <dbReference type="ARBA" id="ARBA00022679"/>
    </source>
</evidence>
<feature type="region of interest" description="Disordered" evidence="14">
    <location>
        <begin position="1"/>
        <end position="24"/>
    </location>
</feature>
<proteinExistence type="inferred from homology"/>
<dbReference type="Gene3D" id="3.90.550.10">
    <property type="entry name" value="Spore Coat Polysaccharide Biosynthesis Protein SpsA, Chain A"/>
    <property type="match status" value="1"/>
</dbReference>
<keyword evidence="4 13" id="KW-0808">Transferase</keyword>
<protein>
    <recommendedName>
        <fullName evidence="3 13">Galactosylgalactosylxylosylprotein 3-beta-glucuronosyltransferase</fullName>
        <ecNumber evidence="3 13">2.4.1.135</ecNumber>
    </recommendedName>
</protein>
<evidence type="ECO:0000256" key="8">
    <source>
        <dbReference type="ARBA" id="ARBA00023136"/>
    </source>
</evidence>
<name>R7TWP2_CAPTE</name>
<dbReference type="AlphaFoldDB" id="R7TWP2"/>
<evidence type="ECO:0000256" key="5">
    <source>
        <dbReference type="ARBA" id="ARBA00022692"/>
    </source>
</evidence>
<keyword evidence="12 13" id="KW-0479">Metal-binding</keyword>
<keyword evidence="8" id="KW-0472">Membrane</keyword>
<evidence type="ECO:0000256" key="3">
    <source>
        <dbReference type="ARBA" id="ARBA00012641"/>
    </source>
</evidence>
<evidence type="ECO:0000256" key="12">
    <source>
        <dbReference type="PIRSR" id="PIRSR605027-3"/>
    </source>
</evidence>
<dbReference type="Pfam" id="PF03360">
    <property type="entry name" value="Glyco_transf_43"/>
    <property type="match status" value="1"/>
</dbReference>
<dbReference type="GO" id="GO:0015018">
    <property type="term" value="F:galactosylgalactosylxylosylprotein 3-beta-glucuronosyltransferase activity"/>
    <property type="evidence" value="ECO:0007669"/>
    <property type="project" value="UniProtKB-UniRule"/>
</dbReference>
<evidence type="ECO:0000256" key="6">
    <source>
        <dbReference type="ARBA" id="ARBA00022968"/>
    </source>
</evidence>
<comment type="pathway">
    <text evidence="13">Protein modification; protein glycosylation.</text>
</comment>
<evidence type="ECO:0000256" key="2">
    <source>
        <dbReference type="ARBA" id="ARBA00007706"/>
    </source>
</evidence>
<evidence type="ECO:0000313" key="16">
    <source>
        <dbReference type="EnsemblMetazoa" id="CapteP130309"/>
    </source>
</evidence>
<evidence type="ECO:0000256" key="13">
    <source>
        <dbReference type="RuleBase" id="RU363127"/>
    </source>
</evidence>
<sequence>MSFRGQLTPATPPPKPEAQEAPRPPTVFFITPTYARSTQQPDLVRVSQSLMLTKASVHWILMEDSATKGEWVGELLERSGLQFTHLAVESTKGSACRGINQRNLALDWVEENAADSDVVYFGDDDNSYDYRLFEQMNKVTGISLHPTGGFPKLGVSTPVVMNGTVVALEDFWPGGRRFPFDMASLSMNIGWWKKRGAMRFKCVGSRMETIFLESLGVELSDIQPLANGATQILVWHTKTLDRKCQLSTLASEVEKYPASNLQALYHQMICSKSDDNS</sequence>
<comment type="cofactor">
    <cofactor evidence="12 13">
        <name>Mn(2+)</name>
        <dbReference type="ChEBI" id="CHEBI:29035"/>
    </cofactor>
</comment>
<dbReference type="PANTHER" id="PTHR10896:SF50">
    <property type="entry name" value="GALACTOSYLGALACTOSYLXYLOSYLPROTEIN 3-BETA-GLUCURONOSYLTRANSFERASE P"/>
    <property type="match status" value="1"/>
</dbReference>
<dbReference type="PANTHER" id="PTHR10896">
    <property type="entry name" value="GALACTOSYLGALACTOSYLXYLOSYLPROTEIN 3-BETA-GLUCURONOSYLTRANSFERASE BETA-1,3-GLUCURONYLTRANSFERASE"/>
    <property type="match status" value="1"/>
</dbReference>
<dbReference type="HOGENOM" id="CLU_045177_3_0_1"/>
<dbReference type="EMBL" id="AMQN01002402">
    <property type="status" value="NOT_ANNOTATED_CDS"/>
    <property type="molecule type" value="Genomic_DNA"/>
</dbReference>
<evidence type="ECO:0000256" key="10">
    <source>
        <dbReference type="ARBA" id="ARBA00047979"/>
    </source>
</evidence>
<dbReference type="UniPathway" id="UPA00378"/>
<keyword evidence="7" id="KW-1133">Transmembrane helix</keyword>
<evidence type="ECO:0000256" key="14">
    <source>
        <dbReference type="SAM" id="MobiDB-lite"/>
    </source>
</evidence>
<dbReference type="InterPro" id="IPR029044">
    <property type="entry name" value="Nucleotide-diphossugar_trans"/>
</dbReference>
<dbReference type="GO" id="GO:0046872">
    <property type="term" value="F:metal ion binding"/>
    <property type="evidence" value="ECO:0007669"/>
    <property type="project" value="UniProtKB-KW"/>
</dbReference>
<comment type="similarity">
    <text evidence="2 13">Belongs to the glycosyltransferase 43 family.</text>
</comment>
<evidence type="ECO:0000313" key="17">
    <source>
        <dbReference type="Proteomes" id="UP000014760"/>
    </source>
</evidence>
<comment type="catalytic activity">
    <reaction evidence="10 13">
        <text>3-O-(beta-D-galactosyl-(1-&gt;3)-beta-D-galactosyl-(1-&gt;4)-beta-D-xylosyl)-L-seryl-[protein] + UDP-alpha-D-glucuronate = 3-O-(beta-D-GlcA-(1-&gt;3)-beta-D-Gal-(1-&gt;3)-beta-D-Gal-(1-&gt;4)-beta-D-Xyl)-L-seryl-[protein] + UDP + H(+)</text>
        <dbReference type="Rhea" id="RHEA:24168"/>
        <dbReference type="Rhea" id="RHEA-COMP:12571"/>
        <dbReference type="Rhea" id="RHEA-COMP:12573"/>
        <dbReference type="ChEBI" id="CHEBI:15378"/>
        <dbReference type="ChEBI" id="CHEBI:58052"/>
        <dbReference type="ChEBI" id="CHEBI:58223"/>
        <dbReference type="ChEBI" id="CHEBI:132090"/>
        <dbReference type="ChEBI" id="CHEBI:132093"/>
        <dbReference type="EC" id="2.4.1.135"/>
    </reaction>
</comment>
<evidence type="ECO:0000313" key="15">
    <source>
        <dbReference type="EMBL" id="ELT95395.1"/>
    </source>
</evidence>
<dbReference type="OMA" id="FDSWPGS"/>
<dbReference type="GO" id="GO:0005975">
    <property type="term" value="P:carbohydrate metabolic process"/>
    <property type="evidence" value="ECO:0007669"/>
    <property type="project" value="TreeGrafter"/>
</dbReference>
<dbReference type="EMBL" id="KB309137">
    <property type="protein sequence ID" value="ELT95395.1"/>
    <property type="molecule type" value="Genomic_DNA"/>
</dbReference>
<keyword evidence="6 13" id="KW-0735">Signal-anchor</keyword>
<dbReference type="EC" id="2.4.1.135" evidence="3 13"/>
<dbReference type="SUPFAM" id="SSF53448">
    <property type="entry name" value="Nucleotide-diphospho-sugar transferases"/>
    <property type="match status" value="1"/>
</dbReference>
<accession>R7TWP2</accession>
<gene>
    <name evidence="15" type="ORF">CAPTEDRAFT_130309</name>
</gene>
<dbReference type="EMBL" id="AMQN01002403">
    <property type="status" value="NOT_ANNOTATED_CDS"/>
    <property type="molecule type" value="Genomic_DNA"/>
</dbReference>
<keyword evidence="12 13" id="KW-0464">Manganese</keyword>
<dbReference type="GO" id="GO:0000139">
    <property type="term" value="C:Golgi membrane"/>
    <property type="evidence" value="ECO:0007669"/>
    <property type="project" value="UniProtKB-SubCell"/>
</dbReference>
<comment type="subcellular location">
    <subcellularLocation>
        <location evidence="13">Golgi apparatus membrane</location>
        <topology evidence="13">Single-pass type II membrane protein</topology>
    </subcellularLocation>
    <subcellularLocation>
        <location evidence="1">Membrane</location>
        <topology evidence="1">Single-pass type II membrane protein</topology>
    </subcellularLocation>
</comment>
<keyword evidence="9" id="KW-0325">Glycoprotein</keyword>
<dbReference type="STRING" id="283909.R7TWP2"/>
<evidence type="ECO:0000256" key="7">
    <source>
        <dbReference type="ARBA" id="ARBA00022989"/>
    </source>
</evidence>
<reference evidence="15 17" key="2">
    <citation type="journal article" date="2013" name="Nature">
        <title>Insights into bilaterian evolution from three spiralian genomes.</title>
        <authorList>
            <person name="Simakov O."/>
            <person name="Marletaz F."/>
            <person name="Cho S.J."/>
            <person name="Edsinger-Gonzales E."/>
            <person name="Havlak P."/>
            <person name="Hellsten U."/>
            <person name="Kuo D.H."/>
            <person name="Larsson T."/>
            <person name="Lv J."/>
            <person name="Arendt D."/>
            <person name="Savage R."/>
            <person name="Osoegawa K."/>
            <person name="de Jong P."/>
            <person name="Grimwood J."/>
            <person name="Chapman J.A."/>
            <person name="Shapiro H."/>
            <person name="Aerts A."/>
            <person name="Otillar R.P."/>
            <person name="Terry A.Y."/>
            <person name="Boore J.L."/>
            <person name="Grigoriev I.V."/>
            <person name="Lindberg D.R."/>
            <person name="Seaver E.C."/>
            <person name="Weisblat D.A."/>
            <person name="Putnam N.H."/>
            <person name="Rokhsar D.S."/>
        </authorList>
    </citation>
    <scope>NUCLEOTIDE SEQUENCE</scope>
    <source>
        <strain evidence="15 17">I ESC-2004</strain>
    </source>
</reference>
<evidence type="ECO:0000256" key="9">
    <source>
        <dbReference type="ARBA" id="ARBA00023180"/>
    </source>
</evidence>
<dbReference type="EnsemblMetazoa" id="CapteT130309">
    <property type="protein sequence ID" value="CapteP130309"/>
    <property type="gene ID" value="CapteG130309"/>
</dbReference>